<reference evidence="1" key="1">
    <citation type="submission" date="2018-02" db="EMBL/GenBank/DDBJ databases">
        <title>Rhizophora mucronata_Transcriptome.</title>
        <authorList>
            <person name="Meera S.P."/>
            <person name="Sreeshan A."/>
            <person name="Augustine A."/>
        </authorList>
    </citation>
    <scope>NUCLEOTIDE SEQUENCE</scope>
    <source>
        <tissue evidence="1">Leaf</tissue>
    </source>
</reference>
<sequence>MITEFGQINPSYKHLSWL</sequence>
<name>A0A2P2QSR2_RHIMU</name>
<organism evidence="1">
    <name type="scientific">Rhizophora mucronata</name>
    <name type="common">Asiatic mangrove</name>
    <dbReference type="NCBI Taxonomy" id="61149"/>
    <lineage>
        <taxon>Eukaryota</taxon>
        <taxon>Viridiplantae</taxon>
        <taxon>Streptophyta</taxon>
        <taxon>Embryophyta</taxon>
        <taxon>Tracheophyta</taxon>
        <taxon>Spermatophyta</taxon>
        <taxon>Magnoliopsida</taxon>
        <taxon>eudicotyledons</taxon>
        <taxon>Gunneridae</taxon>
        <taxon>Pentapetalae</taxon>
        <taxon>rosids</taxon>
        <taxon>fabids</taxon>
        <taxon>Malpighiales</taxon>
        <taxon>Rhizophoraceae</taxon>
        <taxon>Rhizophora</taxon>
    </lineage>
</organism>
<dbReference type="EMBL" id="GGEC01089565">
    <property type="protein sequence ID" value="MBX70049.1"/>
    <property type="molecule type" value="Transcribed_RNA"/>
</dbReference>
<accession>A0A2P2QSR2</accession>
<protein>
    <submittedName>
        <fullName evidence="1">Uncharacterized protein</fullName>
    </submittedName>
</protein>
<proteinExistence type="predicted"/>
<evidence type="ECO:0000313" key="1">
    <source>
        <dbReference type="EMBL" id="MBX70049.1"/>
    </source>
</evidence>
<dbReference type="AlphaFoldDB" id="A0A2P2QSR2"/>